<evidence type="ECO:0000256" key="2">
    <source>
        <dbReference type="ARBA" id="ARBA00012254"/>
    </source>
</evidence>
<proteinExistence type="inferred from homology"/>
<gene>
    <name evidence="11" type="ORF">M501DRAFT_1019931</name>
</gene>
<dbReference type="GO" id="GO:0005737">
    <property type="term" value="C:cytoplasm"/>
    <property type="evidence" value="ECO:0007669"/>
    <property type="project" value="TreeGrafter"/>
</dbReference>
<comment type="similarity">
    <text evidence="6">Belongs to the GART family.</text>
</comment>
<evidence type="ECO:0000313" key="11">
    <source>
        <dbReference type="EMBL" id="KAF2835413.1"/>
    </source>
</evidence>
<evidence type="ECO:0000313" key="12">
    <source>
        <dbReference type="Proteomes" id="UP000799429"/>
    </source>
</evidence>
<evidence type="ECO:0000256" key="4">
    <source>
        <dbReference type="ARBA" id="ARBA00022679"/>
    </source>
</evidence>
<evidence type="ECO:0000256" key="9">
    <source>
        <dbReference type="ARBA" id="ARBA00047664"/>
    </source>
</evidence>
<keyword evidence="5" id="KW-0658">Purine biosynthesis</keyword>
<dbReference type="HAMAP" id="MF_01930">
    <property type="entry name" value="PurN"/>
    <property type="match status" value="1"/>
</dbReference>
<dbReference type="InterPro" id="IPR002376">
    <property type="entry name" value="Formyl_transf_N"/>
</dbReference>
<accession>A0A9P4S5I6</accession>
<dbReference type="CDD" id="cd08645">
    <property type="entry name" value="FMT_core_GART"/>
    <property type="match status" value="1"/>
</dbReference>
<evidence type="ECO:0000256" key="6">
    <source>
        <dbReference type="ARBA" id="ARBA00038440"/>
    </source>
</evidence>
<evidence type="ECO:0000259" key="10">
    <source>
        <dbReference type="Pfam" id="PF00551"/>
    </source>
</evidence>
<evidence type="ECO:0000256" key="5">
    <source>
        <dbReference type="ARBA" id="ARBA00022755"/>
    </source>
</evidence>
<comment type="catalytic activity">
    <reaction evidence="9">
        <text>N(1)-(5-phospho-beta-D-ribosyl)glycinamide + (6R)-10-formyltetrahydrofolate = N(2)-formyl-N(1)-(5-phospho-beta-D-ribosyl)glycinamide + (6S)-5,6,7,8-tetrahydrofolate + H(+)</text>
        <dbReference type="Rhea" id="RHEA:15053"/>
        <dbReference type="ChEBI" id="CHEBI:15378"/>
        <dbReference type="ChEBI" id="CHEBI:57453"/>
        <dbReference type="ChEBI" id="CHEBI:143788"/>
        <dbReference type="ChEBI" id="CHEBI:147286"/>
        <dbReference type="ChEBI" id="CHEBI:195366"/>
        <dbReference type="EC" id="2.1.2.2"/>
    </reaction>
</comment>
<protein>
    <recommendedName>
        <fullName evidence="3">Phosphoribosylglycinamide formyltransferase</fullName>
        <ecNumber evidence="2">2.1.2.2</ecNumber>
    </recommendedName>
    <alternativeName>
        <fullName evidence="8">5'-phosphoribosylglycinamide transformylase</fullName>
    </alternativeName>
    <alternativeName>
        <fullName evidence="7">GAR transformylase</fullName>
    </alternativeName>
</protein>
<comment type="pathway">
    <text evidence="1">Purine metabolism; IMP biosynthesis via de novo pathway; N(2)-formyl-N(1)-(5-phospho-D-ribosyl)glycinamide from N(1)-(5-phospho-D-ribosyl)glycinamide (10-formyl THF route): step 1/1.</text>
</comment>
<dbReference type="NCBIfam" id="TIGR00639">
    <property type="entry name" value="PurN"/>
    <property type="match status" value="1"/>
</dbReference>
<dbReference type="InterPro" id="IPR004607">
    <property type="entry name" value="GART"/>
</dbReference>
<dbReference type="EC" id="2.1.2.2" evidence="2"/>
<dbReference type="AlphaFoldDB" id="A0A9P4S5I6"/>
<dbReference type="Gene3D" id="3.40.50.170">
    <property type="entry name" value="Formyl transferase, N-terminal domain"/>
    <property type="match status" value="1"/>
</dbReference>
<dbReference type="GO" id="GO:0006189">
    <property type="term" value="P:'de novo' IMP biosynthetic process"/>
    <property type="evidence" value="ECO:0007669"/>
    <property type="project" value="InterPro"/>
</dbReference>
<dbReference type="EMBL" id="MU006109">
    <property type="protein sequence ID" value="KAF2835413.1"/>
    <property type="molecule type" value="Genomic_DNA"/>
</dbReference>
<keyword evidence="4" id="KW-0808">Transferase</keyword>
<reference evidence="11" key="1">
    <citation type="journal article" date="2020" name="Stud. Mycol.">
        <title>101 Dothideomycetes genomes: a test case for predicting lifestyles and emergence of pathogens.</title>
        <authorList>
            <person name="Haridas S."/>
            <person name="Albert R."/>
            <person name="Binder M."/>
            <person name="Bloem J."/>
            <person name="Labutti K."/>
            <person name="Salamov A."/>
            <person name="Andreopoulos B."/>
            <person name="Baker S."/>
            <person name="Barry K."/>
            <person name="Bills G."/>
            <person name="Bluhm B."/>
            <person name="Cannon C."/>
            <person name="Castanera R."/>
            <person name="Culley D."/>
            <person name="Daum C."/>
            <person name="Ezra D."/>
            <person name="Gonzalez J."/>
            <person name="Henrissat B."/>
            <person name="Kuo A."/>
            <person name="Liang C."/>
            <person name="Lipzen A."/>
            <person name="Lutzoni F."/>
            <person name="Magnuson J."/>
            <person name="Mondo S."/>
            <person name="Nolan M."/>
            <person name="Ohm R."/>
            <person name="Pangilinan J."/>
            <person name="Park H.-J."/>
            <person name="Ramirez L."/>
            <person name="Alfaro M."/>
            <person name="Sun H."/>
            <person name="Tritt A."/>
            <person name="Yoshinaga Y."/>
            <person name="Zwiers L.-H."/>
            <person name="Turgeon B."/>
            <person name="Goodwin S."/>
            <person name="Spatafora J."/>
            <person name="Crous P."/>
            <person name="Grigoriev I."/>
        </authorList>
    </citation>
    <scope>NUCLEOTIDE SEQUENCE</scope>
    <source>
        <strain evidence="11">CBS 101060</strain>
    </source>
</reference>
<dbReference type="FunFam" id="3.40.50.170:FF:000009">
    <property type="entry name" value="Phosphoribosylglycinamide formyltransferase (Eurofung)"/>
    <property type="match status" value="1"/>
</dbReference>
<sequence>MPPARITVLISGSGTNLQALIDATKDGSLPNCEIIRVISNRKSAYGLTRARNANIPTTYHNLLPYKRKEGVSESAARDAYDADLATIVLADHPDLVVCAGWMHILTPSFLDPLSTTTPPLPVINLHPALPAAFNGANAIERAHAAWVQGKVDKTGVMVHYVVQEVDMGEPIVVREIQFQEGDAGEGGVERLEERVHHVEWGVIVEGVRRAVGKLRGEGEGGEGMNSSSFVPCLDLLTLNNSLSDIQMSIWVQGSQLNNIPSASVCSPLDSWCKELDLMSPVFPLDPQGKSKGSGD</sequence>
<dbReference type="PANTHER" id="PTHR43369">
    <property type="entry name" value="PHOSPHORIBOSYLGLYCINAMIDE FORMYLTRANSFERASE"/>
    <property type="match status" value="1"/>
</dbReference>
<keyword evidence="12" id="KW-1185">Reference proteome</keyword>
<dbReference type="GO" id="GO:0004644">
    <property type="term" value="F:phosphoribosylglycinamide formyltransferase activity"/>
    <property type="evidence" value="ECO:0007669"/>
    <property type="project" value="UniProtKB-EC"/>
</dbReference>
<evidence type="ECO:0000256" key="7">
    <source>
        <dbReference type="ARBA" id="ARBA00041324"/>
    </source>
</evidence>
<evidence type="ECO:0000256" key="1">
    <source>
        <dbReference type="ARBA" id="ARBA00005054"/>
    </source>
</evidence>
<evidence type="ECO:0000256" key="3">
    <source>
        <dbReference type="ARBA" id="ARBA00022076"/>
    </source>
</evidence>
<feature type="domain" description="Formyl transferase N-terminal" evidence="10">
    <location>
        <begin position="5"/>
        <end position="205"/>
    </location>
</feature>
<evidence type="ECO:0000256" key="8">
    <source>
        <dbReference type="ARBA" id="ARBA00041682"/>
    </source>
</evidence>
<name>A0A9P4S5I6_9PEZI</name>
<dbReference type="SUPFAM" id="SSF53328">
    <property type="entry name" value="Formyltransferase"/>
    <property type="match status" value="1"/>
</dbReference>
<dbReference type="InterPro" id="IPR036477">
    <property type="entry name" value="Formyl_transf_N_sf"/>
</dbReference>
<comment type="caution">
    <text evidence="11">The sequence shown here is derived from an EMBL/GenBank/DDBJ whole genome shotgun (WGS) entry which is preliminary data.</text>
</comment>
<dbReference type="OrthoDB" id="5575075at2759"/>
<dbReference type="Proteomes" id="UP000799429">
    <property type="component" value="Unassembled WGS sequence"/>
</dbReference>
<organism evidence="11 12">
    <name type="scientific">Patellaria atrata CBS 101060</name>
    <dbReference type="NCBI Taxonomy" id="1346257"/>
    <lineage>
        <taxon>Eukaryota</taxon>
        <taxon>Fungi</taxon>
        <taxon>Dikarya</taxon>
        <taxon>Ascomycota</taxon>
        <taxon>Pezizomycotina</taxon>
        <taxon>Dothideomycetes</taxon>
        <taxon>Dothideomycetes incertae sedis</taxon>
        <taxon>Patellariales</taxon>
        <taxon>Patellariaceae</taxon>
        <taxon>Patellaria</taxon>
    </lineage>
</organism>
<dbReference type="Pfam" id="PF00551">
    <property type="entry name" value="Formyl_trans_N"/>
    <property type="match status" value="1"/>
</dbReference>
<dbReference type="PANTHER" id="PTHR43369:SF2">
    <property type="entry name" value="PHOSPHORIBOSYLGLYCINAMIDE FORMYLTRANSFERASE"/>
    <property type="match status" value="1"/>
</dbReference>